<keyword evidence="3" id="KW-1185">Reference proteome</keyword>
<organism evidence="2 3">
    <name type="scientific">Aspergillus avenaceus</name>
    <dbReference type="NCBI Taxonomy" id="36643"/>
    <lineage>
        <taxon>Eukaryota</taxon>
        <taxon>Fungi</taxon>
        <taxon>Dikarya</taxon>
        <taxon>Ascomycota</taxon>
        <taxon>Pezizomycotina</taxon>
        <taxon>Eurotiomycetes</taxon>
        <taxon>Eurotiomycetidae</taxon>
        <taxon>Eurotiales</taxon>
        <taxon>Aspergillaceae</taxon>
        <taxon>Aspergillus</taxon>
        <taxon>Aspergillus subgen. Circumdati</taxon>
    </lineage>
</organism>
<dbReference type="PANTHER" id="PTHR37017">
    <property type="entry name" value="AB HYDROLASE-1 DOMAIN-CONTAINING PROTEIN-RELATED"/>
    <property type="match status" value="1"/>
</dbReference>
<evidence type="ECO:0000259" key="1">
    <source>
        <dbReference type="Pfam" id="PF12697"/>
    </source>
</evidence>
<dbReference type="InterPro" id="IPR000073">
    <property type="entry name" value="AB_hydrolase_1"/>
</dbReference>
<dbReference type="AlphaFoldDB" id="A0A5N6U371"/>
<sequence length="277" mass="29893">MISTFQFAVVICTGSYHTPLPYQAMMDHLAARGIESHCPQRPSCDLKNLNVGDVNNPDFSREPPAGGYPPAAADAAVVGDVLDRLIDEGKSVVLVGHSSGGWVAAEAAKPERQVQNRALIGKPGGVVGIFLYGAFIIPAGESVTTFFAKAGTSNDTSHWLKFHENGLVTPLDTHLHLFSDVDEETGKKWGATLTAEAFMTSPLTHDPWSALPCAYVVMERDAILPPAYQEGMIAAQSQTSGRTFKVYRAPYGHEPNVSWPEGLAEKIEEFGREVLAQ</sequence>
<dbReference type="OrthoDB" id="1263307at2759"/>
<keyword evidence="2" id="KW-0378">Hydrolase</keyword>
<dbReference type="Gene3D" id="3.40.50.1820">
    <property type="entry name" value="alpha/beta hydrolase"/>
    <property type="match status" value="1"/>
</dbReference>
<dbReference type="Pfam" id="PF12697">
    <property type="entry name" value="Abhydrolase_6"/>
    <property type="match status" value="1"/>
</dbReference>
<name>A0A5N6U371_ASPAV</name>
<feature type="domain" description="AB hydrolase-1" evidence="1">
    <location>
        <begin position="9"/>
        <end position="264"/>
    </location>
</feature>
<reference evidence="2 3" key="1">
    <citation type="submission" date="2019-04" db="EMBL/GenBank/DDBJ databases">
        <title>Friends and foes A comparative genomics study of 23 Aspergillus species from section Flavi.</title>
        <authorList>
            <consortium name="DOE Joint Genome Institute"/>
            <person name="Kjaerbolling I."/>
            <person name="Vesth T."/>
            <person name="Frisvad J.C."/>
            <person name="Nybo J.L."/>
            <person name="Theobald S."/>
            <person name="Kildgaard S."/>
            <person name="Isbrandt T."/>
            <person name="Kuo A."/>
            <person name="Sato A."/>
            <person name="Lyhne E.K."/>
            <person name="Kogle M.E."/>
            <person name="Wiebenga A."/>
            <person name="Kun R.S."/>
            <person name="Lubbers R.J."/>
            <person name="Makela M.R."/>
            <person name="Barry K."/>
            <person name="Chovatia M."/>
            <person name="Clum A."/>
            <person name="Daum C."/>
            <person name="Haridas S."/>
            <person name="He G."/>
            <person name="LaButti K."/>
            <person name="Lipzen A."/>
            <person name="Mondo S."/>
            <person name="Riley R."/>
            <person name="Salamov A."/>
            <person name="Simmons B.A."/>
            <person name="Magnuson J.K."/>
            <person name="Henrissat B."/>
            <person name="Mortensen U.H."/>
            <person name="Larsen T.O."/>
            <person name="Devries R.P."/>
            <person name="Grigoriev I.V."/>
            <person name="Machida M."/>
            <person name="Baker S.E."/>
            <person name="Andersen M.R."/>
        </authorList>
    </citation>
    <scope>NUCLEOTIDE SEQUENCE [LARGE SCALE GENOMIC DNA]</scope>
    <source>
        <strain evidence="2 3">IBT 18842</strain>
    </source>
</reference>
<dbReference type="EMBL" id="ML742045">
    <property type="protein sequence ID" value="KAE8152970.1"/>
    <property type="molecule type" value="Genomic_DNA"/>
</dbReference>
<dbReference type="PANTHER" id="PTHR37017:SF13">
    <property type="entry name" value="AB HYDROLASE-1 DOMAIN-CONTAINING PROTEIN"/>
    <property type="match status" value="1"/>
</dbReference>
<evidence type="ECO:0000313" key="3">
    <source>
        <dbReference type="Proteomes" id="UP000325780"/>
    </source>
</evidence>
<dbReference type="InterPro" id="IPR029058">
    <property type="entry name" value="AB_hydrolase_fold"/>
</dbReference>
<dbReference type="SUPFAM" id="SSF53474">
    <property type="entry name" value="alpha/beta-Hydrolases"/>
    <property type="match status" value="1"/>
</dbReference>
<evidence type="ECO:0000313" key="2">
    <source>
        <dbReference type="EMBL" id="KAE8152970.1"/>
    </source>
</evidence>
<proteinExistence type="predicted"/>
<accession>A0A5N6U371</accession>
<gene>
    <name evidence="2" type="ORF">BDV25DRAFT_47886</name>
</gene>
<dbReference type="InterPro" id="IPR052897">
    <property type="entry name" value="Sec-Metab_Biosynth_Hydrolase"/>
</dbReference>
<protein>
    <submittedName>
        <fullName evidence="2">Alpha/beta-hydrolase</fullName>
    </submittedName>
</protein>
<dbReference type="Proteomes" id="UP000325780">
    <property type="component" value="Unassembled WGS sequence"/>
</dbReference>
<dbReference type="GO" id="GO:0016787">
    <property type="term" value="F:hydrolase activity"/>
    <property type="evidence" value="ECO:0007669"/>
    <property type="project" value="UniProtKB-KW"/>
</dbReference>